<dbReference type="Proteomes" id="UP000662200">
    <property type="component" value="Unassembled WGS sequence"/>
</dbReference>
<evidence type="ECO:0000313" key="6">
    <source>
        <dbReference type="Proteomes" id="UP000662200"/>
    </source>
</evidence>
<gene>
    <name evidence="5" type="ORF">GCM10010124_31460</name>
</gene>
<dbReference type="EC" id="2.1.1.-" evidence="3"/>
<dbReference type="PRINTS" id="PR00508">
    <property type="entry name" value="S21N4MTFRASE"/>
</dbReference>
<keyword evidence="2" id="KW-0808">Transferase</keyword>
<dbReference type="PANTHER" id="PTHR14911">
    <property type="entry name" value="THUMP DOMAIN-CONTAINING"/>
    <property type="match status" value="1"/>
</dbReference>
<evidence type="ECO:0000256" key="1">
    <source>
        <dbReference type="ARBA" id="ARBA00022603"/>
    </source>
</evidence>
<organism evidence="5 6">
    <name type="scientific">Pilimelia terevasa</name>
    <dbReference type="NCBI Taxonomy" id="53372"/>
    <lineage>
        <taxon>Bacteria</taxon>
        <taxon>Bacillati</taxon>
        <taxon>Actinomycetota</taxon>
        <taxon>Actinomycetes</taxon>
        <taxon>Micromonosporales</taxon>
        <taxon>Micromonosporaceae</taxon>
        <taxon>Pilimelia</taxon>
    </lineage>
</organism>
<dbReference type="GO" id="GO:0008170">
    <property type="term" value="F:N-methyltransferase activity"/>
    <property type="evidence" value="ECO:0007669"/>
    <property type="project" value="InterPro"/>
</dbReference>
<dbReference type="PANTHER" id="PTHR14911:SF13">
    <property type="entry name" value="TRNA (GUANINE(6)-N2)-METHYLTRANSFERASE THUMP3"/>
    <property type="match status" value="1"/>
</dbReference>
<comment type="caution">
    <text evidence="5">The sequence shown here is derived from an EMBL/GenBank/DDBJ whole genome shotgun (WGS) entry which is preliminary data.</text>
</comment>
<dbReference type="GO" id="GO:0016423">
    <property type="term" value="F:tRNA (guanine) methyltransferase activity"/>
    <property type="evidence" value="ECO:0007669"/>
    <property type="project" value="TreeGrafter"/>
</dbReference>
<dbReference type="AlphaFoldDB" id="A0A8J3BU20"/>
<keyword evidence="6" id="KW-1185">Reference proteome</keyword>
<dbReference type="RefSeq" id="WP_189115091.1">
    <property type="nucleotide sequence ID" value="NZ_BMQC01000011.1"/>
</dbReference>
<comment type="similarity">
    <text evidence="3">Belongs to the N(4)/N(6)-methyltransferase family.</text>
</comment>
<sequence>MPSRRNPVDPDRLSVWATAQQTQPVQRRGRYVPEQKSHPARMYPATAAHAIATYTAPGDLVLDPMAGVGTTLVEAMHLGRDAVGVEYESRWSDIADANLALARAQGAPGRGSVIRGDSTALTQLLPSVLHGQVALVVTSPPYGSTVHGHVDPTEAGIAKQNYRYGEDRGNLAHRSTEALIDGFTQILAGCRQVLRPAGVVVVTVRPFRHKGPLVDLPSAVVGAGLGAGLVPVAWMPASLGAVRDGRIIARPSFFQLGHVRKQRLVGVPMHLIAHEDVIVLRNPGDPTAGVVAR</sequence>
<dbReference type="Pfam" id="PF01555">
    <property type="entry name" value="N6_N4_Mtase"/>
    <property type="match status" value="1"/>
</dbReference>
<feature type="domain" description="DNA methylase N-4/N-6" evidence="4">
    <location>
        <begin position="6"/>
        <end position="95"/>
    </location>
</feature>
<evidence type="ECO:0000259" key="4">
    <source>
        <dbReference type="Pfam" id="PF01555"/>
    </source>
</evidence>
<name>A0A8J3BU20_9ACTN</name>
<dbReference type="EMBL" id="BMQC01000011">
    <property type="protein sequence ID" value="GGK36506.1"/>
    <property type="molecule type" value="Genomic_DNA"/>
</dbReference>
<dbReference type="SUPFAM" id="SSF53335">
    <property type="entry name" value="S-adenosyl-L-methionine-dependent methyltransferases"/>
    <property type="match status" value="1"/>
</dbReference>
<keyword evidence="1" id="KW-0489">Methyltransferase</keyword>
<dbReference type="Gene3D" id="3.40.50.150">
    <property type="entry name" value="Vaccinia Virus protein VP39"/>
    <property type="match status" value="2"/>
</dbReference>
<reference evidence="5" key="2">
    <citation type="submission" date="2020-09" db="EMBL/GenBank/DDBJ databases">
        <authorList>
            <person name="Sun Q."/>
            <person name="Ohkuma M."/>
        </authorList>
    </citation>
    <scope>NUCLEOTIDE SEQUENCE</scope>
    <source>
        <strain evidence="5">JCM 3091</strain>
    </source>
</reference>
<dbReference type="InterPro" id="IPR029063">
    <property type="entry name" value="SAM-dependent_MTases_sf"/>
</dbReference>
<evidence type="ECO:0000256" key="2">
    <source>
        <dbReference type="ARBA" id="ARBA00022679"/>
    </source>
</evidence>
<protein>
    <recommendedName>
        <fullName evidence="3">Methyltransferase</fullName>
        <ecNumber evidence="3">2.1.1.-</ecNumber>
    </recommendedName>
</protein>
<accession>A0A8J3BU20</accession>
<evidence type="ECO:0000313" key="5">
    <source>
        <dbReference type="EMBL" id="GGK36506.1"/>
    </source>
</evidence>
<dbReference type="InterPro" id="IPR002941">
    <property type="entry name" value="DNA_methylase_N4/N6"/>
</dbReference>
<reference evidence="5" key="1">
    <citation type="journal article" date="2014" name="Int. J. Syst. Evol. Microbiol.">
        <title>Complete genome sequence of Corynebacterium casei LMG S-19264T (=DSM 44701T), isolated from a smear-ripened cheese.</title>
        <authorList>
            <consortium name="US DOE Joint Genome Institute (JGI-PGF)"/>
            <person name="Walter F."/>
            <person name="Albersmeier A."/>
            <person name="Kalinowski J."/>
            <person name="Ruckert C."/>
        </authorList>
    </citation>
    <scope>NUCLEOTIDE SEQUENCE</scope>
    <source>
        <strain evidence="5">JCM 3091</strain>
    </source>
</reference>
<proteinExistence type="inferred from homology"/>
<dbReference type="InterPro" id="IPR001091">
    <property type="entry name" value="RM_Methyltransferase"/>
</dbReference>
<evidence type="ECO:0000256" key="3">
    <source>
        <dbReference type="RuleBase" id="RU362026"/>
    </source>
</evidence>
<dbReference type="GO" id="GO:0003677">
    <property type="term" value="F:DNA binding"/>
    <property type="evidence" value="ECO:0007669"/>
    <property type="project" value="InterPro"/>
</dbReference>
<dbReference type="GO" id="GO:0030488">
    <property type="term" value="P:tRNA methylation"/>
    <property type="evidence" value="ECO:0007669"/>
    <property type="project" value="TreeGrafter"/>
</dbReference>